<protein>
    <recommendedName>
        <fullName evidence="3">Aminoglycoside phosphotransferase domain-containing protein</fullName>
    </recommendedName>
</protein>
<evidence type="ECO:0000313" key="1">
    <source>
        <dbReference type="EMBL" id="PBK88870.1"/>
    </source>
</evidence>
<evidence type="ECO:0008006" key="3">
    <source>
        <dbReference type="Google" id="ProtNLM"/>
    </source>
</evidence>
<sequence>MVNETPLGWKVTGIIDWDASWLPSHREYYKSLNRNCLNANCGSWNWEGWVSEILEPFDLETEADRKLLPPPTFHVLQCSRTLPLVGEQWPSDILPGQSPSIECDIDVREGHETESTSGTGMDRRLGLGQRRRTRGLDLQSRWKQPSSFDKQSLLSVEESGKRIIGIDGSLVVGLFW</sequence>
<dbReference type="AlphaFoldDB" id="A0A2H3D444"/>
<dbReference type="Proteomes" id="UP000217790">
    <property type="component" value="Unassembled WGS sequence"/>
</dbReference>
<evidence type="ECO:0000313" key="2">
    <source>
        <dbReference type="Proteomes" id="UP000217790"/>
    </source>
</evidence>
<reference evidence="2" key="1">
    <citation type="journal article" date="2017" name="Nat. Ecol. Evol.">
        <title>Genome expansion and lineage-specific genetic innovations in the forest pathogenic fungi Armillaria.</title>
        <authorList>
            <person name="Sipos G."/>
            <person name="Prasanna A.N."/>
            <person name="Walter M.C."/>
            <person name="O'Connor E."/>
            <person name="Balint B."/>
            <person name="Krizsan K."/>
            <person name="Kiss B."/>
            <person name="Hess J."/>
            <person name="Varga T."/>
            <person name="Slot J."/>
            <person name="Riley R."/>
            <person name="Boka B."/>
            <person name="Rigling D."/>
            <person name="Barry K."/>
            <person name="Lee J."/>
            <person name="Mihaltcheva S."/>
            <person name="LaButti K."/>
            <person name="Lipzen A."/>
            <person name="Waldron R."/>
            <person name="Moloney N.M."/>
            <person name="Sperisen C."/>
            <person name="Kredics L."/>
            <person name="Vagvoelgyi C."/>
            <person name="Patrignani A."/>
            <person name="Fitzpatrick D."/>
            <person name="Nagy I."/>
            <person name="Doyle S."/>
            <person name="Anderson J.B."/>
            <person name="Grigoriev I.V."/>
            <person name="Gueldener U."/>
            <person name="Muensterkoetter M."/>
            <person name="Nagy L.G."/>
        </authorList>
    </citation>
    <scope>NUCLEOTIDE SEQUENCE [LARGE SCALE GENOMIC DNA]</scope>
    <source>
        <strain evidence="2">Ar21-2</strain>
    </source>
</reference>
<accession>A0A2H3D444</accession>
<gene>
    <name evidence="1" type="ORF">ARMGADRAFT_1065257</name>
</gene>
<dbReference type="STRING" id="47427.A0A2H3D444"/>
<dbReference type="OrthoDB" id="8300194at2759"/>
<organism evidence="1 2">
    <name type="scientific">Armillaria gallica</name>
    <name type="common">Bulbous honey fungus</name>
    <name type="synonym">Armillaria bulbosa</name>
    <dbReference type="NCBI Taxonomy" id="47427"/>
    <lineage>
        <taxon>Eukaryota</taxon>
        <taxon>Fungi</taxon>
        <taxon>Dikarya</taxon>
        <taxon>Basidiomycota</taxon>
        <taxon>Agaricomycotina</taxon>
        <taxon>Agaricomycetes</taxon>
        <taxon>Agaricomycetidae</taxon>
        <taxon>Agaricales</taxon>
        <taxon>Marasmiineae</taxon>
        <taxon>Physalacriaceae</taxon>
        <taxon>Armillaria</taxon>
    </lineage>
</organism>
<dbReference type="EMBL" id="KZ293670">
    <property type="protein sequence ID" value="PBK88870.1"/>
    <property type="molecule type" value="Genomic_DNA"/>
</dbReference>
<keyword evidence="2" id="KW-1185">Reference proteome</keyword>
<name>A0A2H3D444_ARMGA</name>
<dbReference type="InParanoid" id="A0A2H3D444"/>
<proteinExistence type="predicted"/>